<dbReference type="GO" id="GO:0008270">
    <property type="term" value="F:zinc ion binding"/>
    <property type="evidence" value="ECO:0007669"/>
    <property type="project" value="UniProtKB-KW"/>
</dbReference>
<feature type="compositionally biased region" description="Basic and acidic residues" evidence="7">
    <location>
        <begin position="453"/>
        <end position="462"/>
    </location>
</feature>
<feature type="region of interest" description="Disordered" evidence="7">
    <location>
        <begin position="1364"/>
        <end position="1438"/>
    </location>
</feature>
<feature type="domain" description="PHD-type" evidence="10">
    <location>
        <begin position="946"/>
        <end position="1071"/>
    </location>
</feature>
<dbReference type="InterPro" id="IPR013083">
    <property type="entry name" value="Znf_RING/FYVE/PHD"/>
</dbReference>
<keyword evidence="5" id="KW-0862">Zinc</keyword>
<evidence type="ECO:0000256" key="4">
    <source>
        <dbReference type="ARBA" id="ARBA00022771"/>
    </source>
</evidence>
<dbReference type="GO" id="GO:0140684">
    <property type="term" value="F:histone H3K9me2/H3K9me3 demethylase activity"/>
    <property type="evidence" value="ECO:0007669"/>
    <property type="project" value="UniProtKB-EC"/>
</dbReference>
<feature type="compositionally biased region" description="Low complexity" evidence="7">
    <location>
        <begin position="929"/>
        <end position="941"/>
    </location>
</feature>
<feature type="compositionally biased region" description="Low complexity" evidence="7">
    <location>
        <begin position="402"/>
        <end position="415"/>
    </location>
</feature>
<dbReference type="STRING" id="269621.A0A238F2X7"/>
<dbReference type="CDD" id="cd15571">
    <property type="entry name" value="ePHD"/>
    <property type="match status" value="1"/>
</dbReference>
<comment type="catalytic activity">
    <reaction evidence="6">
        <text>N(6),N(6),N(6)-trimethyl-L-lysyl(9)-[histone H3] + 2 2-oxoglutarate + 2 O2 = N(6)-methyl-L-lysyl(9)-[histone H3] + 2 formaldehyde + 2 succinate + 2 CO2</text>
        <dbReference type="Rhea" id="RHEA:60200"/>
        <dbReference type="Rhea" id="RHEA-COMP:15538"/>
        <dbReference type="Rhea" id="RHEA-COMP:15542"/>
        <dbReference type="ChEBI" id="CHEBI:15379"/>
        <dbReference type="ChEBI" id="CHEBI:16526"/>
        <dbReference type="ChEBI" id="CHEBI:16810"/>
        <dbReference type="ChEBI" id="CHEBI:16842"/>
        <dbReference type="ChEBI" id="CHEBI:30031"/>
        <dbReference type="ChEBI" id="CHEBI:61929"/>
        <dbReference type="ChEBI" id="CHEBI:61961"/>
        <dbReference type="EC" id="1.14.11.66"/>
    </reaction>
</comment>
<evidence type="ECO:0000256" key="1">
    <source>
        <dbReference type="ARBA" id="ARBA00009711"/>
    </source>
</evidence>
<dbReference type="Pfam" id="PF02373">
    <property type="entry name" value="JmjC"/>
    <property type="match status" value="1"/>
</dbReference>
<protein>
    <recommendedName>
        <fullName evidence="2">[histone H3]-trimethyl-L-lysine(9) demethylase</fullName>
        <ecNumber evidence="2">1.14.11.66</ecNumber>
    </recommendedName>
</protein>
<name>A0A238F2X7_9BASI</name>
<dbReference type="GO" id="GO:0000785">
    <property type="term" value="C:chromatin"/>
    <property type="evidence" value="ECO:0007669"/>
    <property type="project" value="TreeGrafter"/>
</dbReference>
<dbReference type="Proteomes" id="UP000198372">
    <property type="component" value="Unassembled WGS sequence"/>
</dbReference>
<keyword evidence="4" id="KW-0863">Zinc-finger</keyword>
<feature type="region of interest" description="Disordered" evidence="7">
    <location>
        <begin position="368"/>
        <end position="557"/>
    </location>
</feature>
<dbReference type="EC" id="1.14.11.66" evidence="2"/>
<dbReference type="Gene3D" id="2.60.120.650">
    <property type="entry name" value="Cupin"/>
    <property type="match status" value="2"/>
</dbReference>
<dbReference type="OrthoDB" id="9547406at2759"/>
<dbReference type="InterPro" id="IPR034732">
    <property type="entry name" value="EPHD"/>
</dbReference>
<evidence type="ECO:0000313" key="12">
    <source>
        <dbReference type="Proteomes" id="UP000198372"/>
    </source>
</evidence>
<keyword evidence="3" id="KW-0479">Metal-binding</keyword>
<sequence length="1479" mass="158963">MGQDDYPPFLAPPASSVPTTMPAEEAVVDQAPPVEAGVVVRAASTETEPVPVSLISAVATTTPPALESTRTAVIPVDTPAAEGVVEGSTIGSSTMQGVELSSSIIDAPLESAPINVAPPATSTPAPAPPGSAPPGSAPPSAPPPPRCDDHDDDGLPQPPPLATQPPQPKVKKPKGRKRKEVDRDQAPPTPASTASSSESVFTAIPSFISSLDPSDSESDSSASEDEFGQPKPPKQPVYDSQGRPRPRPSYYYDADYDPAHHSVLEPIKKRGRRGGLKGVPVFEPTMEDFAGNGGFYGYVKRIEKYGMRSGIAKVIPPKEWTDSLPSTTDKLREIRLREPIEQIMMGQQGVYRVTNVAKTRIWNPAQWKQMADSSKFAPPDFKKEAEKGDRTDRKPVIGGGNTTANASTSTSATPNKKGNRKGAGVEGDADRDDEVETETAGKAKAGLQTPANDKGKEPETPRQTRSGTRFGSDVKNENRQSTTATPSGSPTARKASIPTEAPSTSTPTPTPAAVHEAEAIKEAEATNEATTSTTALASATKPARVKRASNLQRAEPTDEEWNAFVEKYAELPHGMKKSDYTVELMRDIERRYWRTLTFGEPAMYGADMKGSIFSDQTQAWNVAHLGDLLPKLAPKSCQIPGVVSPYLYFGMWRATFAWHVEDADLYSINYIHFGAPKFWYSVPQEQSERFERVMEGYFQQDRTKCSQFLRHKSFLASPRVLAGSNITLNRCMQLPGEFILTYPKGYHSGFNLGFNCAESINFATERWLPLGKVSKSCFCIGDSVNIDVDVWLTDAARKEAEARGEVWPPRKAMPTPPPEEELQAAAAEMASFAGTGQGLAISTTLTTSSAPSHQHGPAVFEVPKLEAAPSSSGRKRMFSAKTAELELGQVQAATPTTVSSSSQPHPHPHPTSINSNVSQTPPKKKIKLSASASASASTSDSAMPLPYPCALCPERSIEGLIKIGEPAQFNMSAHRVCVMFTPATWIVTIPETGEDVVRGFLDIEKARWKLKCQLCEEKHGIKVQCTKGKCPKAMHVTCGLRLDSGAFLDATVDGVSMLDHNRIEGASPKTKFMDNKSLEPVAAGDASAMVVDGVQPAAGAPSDAAAPFVAAAPSDAVTVSTSDAAPGSTSDSAPESAPEPALAPPASIEESNDIQLTILCRQHNPAWQKLEIERKYEELKARVAALPENTRLQVKTNNGVFDVTYLTNLPHKSSIGIMFDDGKRHEVRWRAILWPESPEAIKRKVEIAAKIAEDKAAYDRPPTKKRISFPEDGSMHHPYSGRGSPYAHTSLAAAYMHHQPAPRYFYAPQMNGFAGPGSQQQIMQPSMGHAPPYGWRGQYFGGGTVATPGSYPYPPPMHPVHAAGWSGPPPPPLGDYAGPYGHQHQQARRTSHPYAHEFTSTSASSSGYNPAPLSASIEGPHANRNSHAPSTSSPVSTFVVPRPQDAHLAVPSPAPPTSSRHSLKNLLSPLVDDVAVLGH</sequence>
<feature type="domain" description="JmjC" evidence="9">
    <location>
        <begin position="614"/>
        <end position="779"/>
    </location>
</feature>
<dbReference type="PROSITE" id="PS51184">
    <property type="entry name" value="JMJC"/>
    <property type="match status" value="1"/>
</dbReference>
<dbReference type="SMART" id="SM00558">
    <property type="entry name" value="JmjC"/>
    <property type="match status" value="1"/>
</dbReference>
<evidence type="ECO:0000259" key="10">
    <source>
        <dbReference type="PROSITE" id="PS51805"/>
    </source>
</evidence>
<feature type="region of interest" description="Disordered" evidence="7">
    <location>
        <begin position="846"/>
        <end position="876"/>
    </location>
</feature>
<feature type="compositionally biased region" description="Acidic residues" evidence="7">
    <location>
        <begin position="214"/>
        <end position="227"/>
    </location>
</feature>
<evidence type="ECO:0000256" key="2">
    <source>
        <dbReference type="ARBA" id="ARBA00012900"/>
    </source>
</evidence>
<feature type="compositionally biased region" description="Basic and acidic residues" evidence="7">
    <location>
        <begin position="380"/>
        <end position="395"/>
    </location>
</feature>
<feature type="compositionally biased region" description="Low complexity" evidence="7">
    <location>
        <begin position="1429"/>
        <end position="1438"/>
    </location>
</feature>
<feature type="compositionally biased region" description="Low complexity" evidence="7">
    <location>
        <begin position="481"/>
        <end position="514"/>
    </location>
</feature>
<feature type="region of interest" description="Disordered" evidence="7">
    <location>
        <begin position="891"/>
        <end position="941"/>
    </location>
</feature>
<dbReference type="GO" id="GO:0010468">
    <property type="term" value="P:regulation of gene expression"/>
    <property type="evidence" value="ECO:0007669"/>
    <property type="project" value="TreeGrafter"/>
</dbReference>
<organism evidence="11 12">
    <name type="scientific">Microbotryum intermedium</name>
    <dbReference type="NCBI Taxonomy" id="269621"/>
    <lineage>
        <taxon>Eukaryota</taxon>
        <taxon>Fungi</taxon>
        <taxon>Dikarya</taxon>
        <taxon>Basidiomycota</taxon>
        <taxon>Pucciniomycotina</taxon>
        <taxon>Microbotryomycetes</taxon>
        <taxon>Microbotryales</taxon>
        <taxon>Microbotryaceae</taxon>
        <taxon>Microbotryum</taxon>
    </lineage>
</organism>
<accession>A0A238F2X7</accession>
<dbReference type="Pfam" id="PF02375">
    <property type="entry name" value="JmjN"/>
    <property type="match status" value="1"/>
</dbReference>
<dbReference type="GO" id="GO:0051864">
    <property type="term" value="F:histone H3K36 demethylase activity"/>
    <property type="evidence" value="ECO:0007669"/>
    <property type="project" value="TreeGrafter"/>
</dbReference>
<evidence type="ECO:0000256" key="5">
    <source>
        <dbReference type="ARBA" id="ARBA00022833"/>
    </source>
</evidence>
<dbReference type="InterPro" id="IPR003349">
    <property type="entry name" value="JmjN"/>
</dbReference>
<evidence type="ECO:0000256" key="6">
    <source>
        <dbReference type="ARBA" id="ARBA00049349"/>
    </source>
</evidence>
<feature type="compositionally biased region" description="Low complexity" evidence="7">
    <location>
        <begin position="891"/>
        <end position="904"/>
    </location>
</feature>
<evidence type="ECO:0000256" key="7">
    <source>
        <dbReference type="SAM" id="MobiDB-lite"/>
    </source>
</evidence>
<dbReference type="GO" id="GO:0005634">
    <property type="term" value="C:nucleus"/>
    <property type="evidence" value="ECO:0007669"/>
    <property type="project" value="TreeGrafter"/>
</dbReference>
<reference evidence="12" key="1">
    <citation type="submission" date="2016-09" db="EMBL/GenBank/DDBJ databases">
        <authorList>
            <person name="Jeantristanb JTB J.-T."/>
            <person name="Ricardo R."/>
        </authorList>
    </citation>
    <scope>NUCLEOTIDE SEQUENCE [LARGE SCALE GENOMIC DNA]</scope>
</reference>
<feature type="compositionally biased region" description="Low complexity" evidence="7">
    <location>
        <begin position="1130"/>
        <end position="1145"/>
    </location>
</feature>
<keyword evidence="12" id="KW-1185">Reference proteome</keyword>
<dbReference type="PANTHER" id="PTHR10694">
    <property type="entry name" value="LYSINE-SPECIFIC DEMETHYLASE"/>
    <property type="match status" value="1"/>
</dbReference>
<dbReference type="Gene3D" id="3.30.40.10">
    <property type="entry name" value="Zinc/RING finger domain, C3HC4 (zinc finger)"/>
    <property type="match status" value="1"/>
</dbReference>
<dbReference type="PROSITE" id="PS51183">
    <property type="entry name" value="JMJN"/>
    <property type="match status" value="1"/>
</dbReference>
<feature type="compositionally biased region" description="Low complexity" evidence="7">
    <location>
        <begin position="526"/>
        <end position="542"/>
    </location>
</feature>
<feature type="compositionally biased region" description="Basic and acidic residues" evidence="7">
    <location>
        <begin position="515"/>
        <end position="524"/>
    </location>
</feature>
<feature type="compositionally biased region" description="Pro residues" evidence="7">
    <location>
        <begin position="125"/>
        <end position="145"/>
    </location>
</feature>
<dbReference type="InterPro" id="IPR003347">
    <property type="entry name" value="JmjC_dom"/>
</dbReference>
<evidence type="ECO:0000313" key="11">
    <source>
        <dbReference type="EMBL" id="SCV67365.1"/>
    </source>
</evidence>
<evidence type="ECO:0000256" key="3">
    <source>
        <dbReference type="ARBA" id="ARBA00022723"/>
    </source>
</evidence>
<feature type="compositionally biased region" description="Basic residues" evidence="7">
    <location>
        <begin position="169"/>
        <end position="178"/>
    </location>
</feature>
<feature type="region of interest" description="Disordered" evidence="7">
    <location>
        <begin position="1262"/>
        <end position="1282"/>
    </location>
</feature>
<feature type="compositionally biased region" description="Polar residues" evidence="7">
    <location>
        <begin position="1119"/>
        <end position="1129"/>
    </location>
</feature>
<proteinExistence type="inferred from homology"/>
<dbReference type="Pfam" id="PF13832">
    <property type="entry name" value="zf-HC5HC2H_2"/>
    <property type="match status" value="1"/>
</dbReference>
<feature type="compositionally biased region" description="Pro residues" evidence="7">
    <location>
        <begin position="156"/>
        <end position="168"/>
    </location>
</feature>
<dbReference type="SUPFAM" id="SSF51197">
    <property type="entry name" value="Clavaminate synthase-like"/>
    <property type="match status" value="1"/>
</dbReference>
<evidence type="ECO:0000259" key="8">
    <source>
        <dbReference type="PROSITE" id="PS51183"/>
    </source>
</evidence>
<dbReference type="PANTHER" id="PTHR10694:SF7">
    <property type="entry name" value="[HISTONE H3]-TRIMETHYL-L-LYSINE(9) DEMETHYLASE"/>
    <property type="match status" value="1"/>
</dbReference>
<feature type="domain" description="JmjN" evidence="8">
    <location>
        <begin position="279"/>
        <end position="323"/>
    </location>
</feature>
<gene>
    <name evidence="11" type="ORF">BQ2448_6011</name>
</gene>
<comment type="similarity">
    <text evidence="1">Belongs to the JHDM3 histone demethylase family.</text>
</comment>
<dbReference type="SMART" id="SM00545">
    <property type="entry name" value="JmjN"/>
    <property type="match status" value="1"/>
</dbReference>
<dbReference type="PROSITE" id="PS51805">
    <property type="entry name" value="EPHD"/>
    <property type="match status" value="1"/>
</dbReference>
<evidence type="ECO:0000259" key="9">
    <source>
        <dbReference type="PROSITE" id="PS51184"/>
    </source>
</evidence>
<feature type="compositionally biased region" description="Acidic residues" evidence="7">
    <location>
        <begin position="427"/>
        <end position="437"/>
    </location>
</feature>
<feature type="region of interest" description="Disordered" evidence="7">
    <location>
        <begin position="112"/>
        <end position="256"/>
    </location>
</feature>
<dbReference type="EMBL" id="FMSP01000001">
    <property type="protein sequence ID" value="SCV67365.1"/>
    <property type="molecule type" value="Genomic_DNA"/>
</dbReference>
<feature type="region of interest" description="Disordered" evidence="7">
    <location>
        <begin position="1119"/>
        <end position="1145"/>
    </location>
</feature>
<feature type="compositionally biased region" description="Polar residues" evidence="7">
    <location>
        <begin position="1398"/>
        <end position="1408"/>
    </location>
</feature>